<keyword evidence="16" id="KW-1185">Reference proteome</keyword>
<comment type="similarity">
    <text evidence="2">Belongs to the type I cytokine receptor family. Type 4 subfamily.</text>
</comment>
<dbReference type="PANTHER" id="PTHR23037">
    <property type="entry name" value="CYTOKINE RECEPTOR"/>
    <property type="match status" value="1"/>
</dbReference>
<evidence type="ECO:0000256" key="3">
    <source>
        <dbReference type="ARBA" id="ARBA00018975"/>
    </source>
</evidence>
<dbReference type="PROSITE" id="PS50853">
    <property type="entry name" value="FN3"/>
    <property type="match status" value="1"/>
</dbReference>
<dbReference type="GO" id="GO:0009897">
    <property type="term" value="C:external side of plasma membrane"/>
    <property type="evidence" value="ECO:0007669"/>
    <property type="project" value="TreeGrafter"/>
</dbReference>
<feature type="non-terminal residue" evidence="15">
    <location>
        <position position="245"/>
    </location>
</feature>
<dbReference type="EMBL" id="VWZI01001191">
    <property type="protein sequence ID" value="NXG41170.1"/>
    <property type="molecule type" value="Genomic_DNA"/>
</dbReference>
<dbReference type="PROSITE" id="PS01355">
    <property type="entry name" value="HEMATOPO_REC_S_F1"/>
    <property type="match status" value="1"/>
</dbReference>
<comment type="subcellular location">
    <subcellularLocation>
        <location evidence="1">Membrane</location>
        <topology evidence="1">Single-pass type I membrane protein</topology>
    </subcellularLocation>
</comment>
<evidence type="ECO:0000256" key="12">
    <source>
        <dbReference type="ARBA" id="ARBA00025115"/>
    </source>
</evidence>
<name>A0A7K9BP01_9PICI</name>
<gene>
    <name evidence="15" type="primary">Il4r</name>
    <name evidence="15" type="ORF">PSIHAE_R06208</name>
</gene>
<keyword evidence="11" id="KW-0325">Glycoprotein</keyword>
<evidence type="ECO:0000256" key="6">
    <source>
        <dbReference type="ARBA" id="ARBA00022729"/>
    </source>
</evidence>
<comment type="function">
    <text evidence="12">Receptor for both interleukin 4 and interleukin 13. Couples to the JAK1/2/3-STAT6 pathway. The IL4 response is involved in promoting Th2 differentiation. The IL4/IL13 responses are involved in regulating IgE production and, chemokine and mucus production at sites of allergic inflammation. In certain cell types, can signal through activation of insulin receptor substrates, IRS1/IRS2.</text>
</comment>
<evidence type="ECO:0000256" key="9">
    <source>
        <dbReference type="ARBA" id="ARBA00023157"/>
    </source>
</evidence>
<feature type="transmembrane region" description="Helical" evidence="13">
    <location>
        <begin position="213"/>
        <end position="233"/>
    </location>
</feature>
<evidence type="ECO:0000256" key="5">
    <source>
        <dbReference type="ARBA" id="ARBA00022692"/>
    </source>
</evidence>
<sequence length="245" mass="28230">MAAGHVQDFACFTDFDKELVCHWKVPTHVDCSKEFLIYYRKESHPLLNSVCVPENGKDRLCTCTIHPKYFVSSLTYILTLQFNGTDTWNYRVTPALVVKPRAPKNLAIEKAENGNFNLSWEESYSSSSMLSGQLVIYEVKYWRKQHPTEVSVKAINYQAKSFEIVASSLQRGYDYAASVRCKYLGYPAYWSEWSEEVEFFSDYQITAEDALRMAVPVACVLIMAVSIMCYFCFTKYVAYASQVLW</sequence>
<evidence type="ECO:0000256" key="4">
    <source>
        <dbReference type="ARBA" id="ARBA00022553"/>
    </source>
</evidence>
<keyword evidence="4" id="KW-0597">Phosphoprotein</keyword>
<accession>A0A7K9BP01</accession>
<dbReference type="AlphaFoldDB" id="A0A7K9BP01"/>
<evidence type="ECO:0000313" key="15">
    <source>
        <dbReference type="EMBL" id="NXG41170.1"/>
    </source>
</evidence>
<keyword evidence="9" id="KW-1015">Disulfide bond</keyword>
<evidence type="ECO:0000256" key="11">
    <source>
        <dbReference type="ARBA" id="ARBA00023180"/>
    </source>
</evidence>
<keyword evidence="7 13" id="KW-1133">Transmembrane helix</keyword>
<dbReference type="Pfam" id="PF09238">
    <property type="entry name" value="IL4Ra_N"/>
    <property type="match status" value="1"/>
</dbReference>
<evidence type="ECO:0000256" key="1">
    <source>
        <dbReference type="ARBA" id="ARBA00004479"/>
    </source>
</evidence>
<dbReference type="InterPro" id="IPR013783">
    <property type="entry name" value="Ig-like_fold"/>
</dbReference>
<protein>
    <recommendedName>
        <fullName evidence="3">Interleukin-4 receptor subunit alpha</fullName>
    </recommendedName>
</protein>
<dbReference type="GO" id="GO:0004896">
    <property type="term" value="F:cytokine receptor activity"/>
    <property type="evidence" value="ECO:0007669"/>
    <property type="project" value="InterPro"/>
</dbReference>
<dbReference type="SUPFAM" id="SSF49265">
    <property type="entry name" value="Fibronectin type III"/>
    <property type="match status" value="2"/>
</dbReference>
<dbReference type="InterPro" id="IPR036116">
    <property type="entry name" value="FN3_sf"/>
</dbReference>
<proteinExistence type="inferred from homology"/>
<keyword evidence="6" id="KW-0732">Signal</keyword>
<dbReference type="InterPro" id="IPR003961">
    <property type="entry name" value="FN3_dom"/>
</dbReference>
<reference evidence="15 16" key="1">
    <citation type="submission" date="2019-09" db="EMBL/GenBank/DDBJ databases">
        <title>Bird 10,000 Genomes (B10K) Project - Family phase.</title>
        <authorList>
            <person name="Zhang G."/>
        </authorList>
    </citation>
    <scope>NUCLEOTIDE SEQUENCE [LARGE SCALE GENOMIC DNA]</scope>
    <source>
        <strain evidence="15">B10K-DU-001-24</strain>
        <tissue evidence="15">Muscle</tissue>
    </source>
</reference>
<feature type="non-terminal residue" evidence="15">
    <location>
        <position position="1"/>
    </location>
</feature>
<dbReference type="InterPro" id="IPR003531">
    <property type="entry name" value="Hempt_rcpt_S_F1_CS"/>
</dbReference>
<dbReference type="PANTHER" id="PTHR23037:SF32">
    <property type="entry name" value="INTERLEUKIN-4 RECEPTOR SUBUNIT ALPHA"/>
    <property type="match status" value="1"/>
</dbReference>
<keyword evidence="5 13" id="KW-0812">Transmembrane</keyword>
<evidence type="ECO:0000256" key="8">
    <source>
        <dbReference type="ARBA" id="ARBA00023136"/>
    </source>
</evidence>
<dbReference type="Proteomes" id="UP000574528">
    <property type="component" value="Unassembled WGS sequence"/>
</dbReference>
<keyword evidence="8 13" id="KW-0472">Membrane</keyword>
<comment type="caution">
    <text evidence="15">The sequence shown here is derived from an EMBL/GenBank/DDBJ whole genome shotgun (WGS) entry which is preliminary data.</text>
</comment>
<evidence type="ECO:0000256" key="7">
    <source>
        <dbReference type="ARBA" id="ARBA00022989"/>
    </source>
</evidence>
<dbReference type="InterPro" id="IPR015319">
    <property type="entry name" value="IL-4_rcpt-alpha_N"/>
</dbReference>
<dbReference type="Gene3D" id="2.60.40.10">
    <property type="entry name" value="Immunoglobulins"/>
    <property type="match status" value="2"/>
</dbReference>
<organism evidence="15 16">
    <name type="scientific">Psilopogon haemacephalus</name>
    <name type="common">coppersmith barbet</name>
    <dbReference type="NCBI Taxonomy" id="2585815"/>
    <lineage>
        <taxon>Eukaryota</taxon>
        <taxon>Metazoa</taxon>
        <taxon>Chordata</taxon>
        <taxon>Craniata</taxon>
        <taxon>Vertebrata</taxon>
        <taxon>Euteleostomi</taxon>
        <taxon>Archelosauria</taxon>
        <taxon>Archosauria</taxon>
        <taxon>Dinosauria</taxon>
        <taxon>Saurischia</taxon>
        <taxon>Theropoda</taxon>
        <taxon>Coelurosauria</taxon>
        <taxon>Aves</taxon>
        <taxon>Neognathae</taxon>
        <taxon>Neoaves</taxon>
        <taxon>Telluraves</taxon>
        <taxon>Coraciimorphae</taxon>
        <taxon>Piciformes</taxon>
        <taxon>Megalaimidae</taxon>
        <taxon>Psilopogon</taxon>
    </lineage>
</organism>
<evidence type="ECO:0000256" key="13">
    <source>
        <dbReference type="SAM" id="Phobius"/>
    </source>
</evidence>
<evidence type="ECO:0000259" key="14">
    <source>
        <dbReference type="PROSITE" id="PS50853"/>
    </source>
</evidence>
<evidence type="ECO:0000256" key="2">
    <source>
        <dbReference type="ARBA" id="ARBA00008280"/>
    </source>
</evidence>
<dbReference type="GO" id="GO:0002532">
    <property type="term" value="P:production of molecular mediator involved in inflammatory response"/>
    <property type="evidence" value="ECO:0007669"/>
    <property type="project" value="InterPro"/>
</dbReference>
<keyword evidence="10" id="KW-0675">Receptor</keyword>
<feature type="domain" description="Fibronectin type-III" evidence="14">
    <location>
        <begin position="102"/>
        <end position="209"/>
    </location>
</feature>
<evidence type="ECO:0000313" key="16">
    <source>
        <dbReference type="Proteomes" id="UP000574528"/>
    </source>
</evidence>
<evidence type="ECO:0000256" key="10">
    <source>
        <dbReference type="ARBA" id="ARBA00023170"/>
    </source>
</evidence>
<dbReference type="OrthoDB" id="8962741at2759"/>